<feature type="domain" description="Tc1-like transposase DDE" evidence="1">
    <location>
        <begin position="2"/>
        <end position="53"/>
    </location>
</feature>
<sequence>LRVHRAKRVAAWVKANTGRIELFYRPPYAPEHNPDEFLNNDVKQAIARQPVPRDKVSLKASLTSHMRRLQRRPAKVRTFFQAATVRYAA</sequence>
<dbReference type="InterPro" id="IPR036397">
    <property type="entry name" value="RNaseH_sf"/>
</dbReference>
<keyword evidence="3" id="KW-1185">Reference proteome</keyword>
<reference evidence="2 3" key="1">
    <citation type="submission" date="2023-08" db="EMBL/GenBank/DDBJ databases">
        <title>The draft genome sequence of Paracraurococcus sp. LOR1-02.</title>
        <authorList>
            <person name="Kingkaew E."/>
            <person name="Tanasupawat S."/>
        </authorList>
    </citation>
    <scope>NUCLEOTIDE SEQUENCE [LARGE SCALE GENOMIC DNA]</scope>
    <source>
        <strain evidence="2 3">LOR1-02</strain>
    </source>
</reference>
<protein>
    <submittedName>
        <fullName evidence="2">Transposase</fullName>
    </submittedName>
</protein>
<dbReference type="RefSeq" id="WP_305108703.1">
    <property type="nucleotide sequence ID" value="NZ_JAUTWS010000128.1"/>
</dbReference>
<comment type="caution">
    <text evidence="2">The sequence shown here is derived from an EMBL/GenBank/DDBJ whole genome shotgun (WGS) entry which is preliminary data.</text>
</comment>
<evidence type="ECO:0000313" key="2">
    <source>
        <dbReference type="EMBL" id="MDO9713854.1"/>
    </source>
</evidence>
<name>A0ABT9ECE4_9PROT</name>
<organism evidence="2 3">
    <name type="scientific">Paracraurococcus lichenis</name>
    <dbReference type="NCBI Taxonomy" id="3064888"/>
    <lineage>
        <taxon>Bacteria</taxon>
        <taxon>Pseudomonadati</taxon>
        <taxon>Pseudomonadota</taxon>
        <taxon>Alphaproteobacteria</taxon>
        <taxon>Acetobacterales</taxon>
        <taxon>Roseomonadaceae</taxon>
        <taxon>Paracraurococcus</taxon>
    </lineage>
</organism>
<evidence type="ECO:0000259" key="1">
    <source>
        <dbReference type="Pfam" id="PF13358"/>
    </source>
</evidence>
<dbReference type="Gene3D" id="3.30.420.10">
    <property type="entry name" value="Ribonuclease H-like superfamily/Ribonuclease H"/>
    <property type="match status" value="1"/>
</dbReference>
<evidence type="ECO:0000313" key="3">
    <source>
        <dbReference type="Proteomes" id="UP001243009"/>
    </source>
</evidence>
<dbReference type="InterPro" id="IPR038717">
    <property type="entry name" value="Tc1-like_DDE_dom"/>
</dbReference>
<dbReference type="Pfam" id="PF13358">
    <property type="entry name" value="DDE_3"/>
    <property type="match status" value="1"/>
</dbReference>
<proteinExistence type="predicted"/>
<gene>
    <name evidence="2" type="ORF">Q7A36_36435</name>
</gene>
<dbReference type="EMBL" id="JAUTWS010000128">
    <property type="protein sequence ID" value="MDO9713854.1"/>
    <property type="molecule type" value="Genomic_DNA"/>
</dbReference>
<accession>A0ABT9ECE4</accession>
<feature type="non-terminal residue" evidence="2">
    <location>
        <position position="1"/>
    </location>
</feature>
<dbReference type="Proteomes" id="UP001243009">
    <property type="component" value="Unassembled WGS sequence"/>
</dbReference>